<comment type="caution">
    <text evidence="1">The sequence shown here is derived from an EMBL/GenBank/DDBJ whole genome shotgun (WGS) entry which is preliminary data.</text>
</comment>
<protein>
    <submittedName>
        <fullName evidence="1">17239_t:CDS:1</fullName>
    </submittedName>
</protein>
<reference evidence="1" key="1">
    <citation type="submission" date="2021-06" db="EMBL/GenBank/DDBJ databases">
        <authorList>
            <person name="Kallberg Y."/>
            <person name="Tangrot J."/>
            <person name="Rosling A."/>
        </authorList>
    </citation>
    <scope>NUCLEOTIDE SEQUENCE</scope>
    <source>
        <strain evidence="1">MA453B</strain>
    </source>
</reference>
<gene>
    <name evidence="1" type="ORF">DERYTH_LOCUS22885</name>
</gene>
<name>A0A9N9JUV4_9GLOM</name>
<feature type="non-terminal residue" evidence="1">
    <location>
        <position position="1"/>
    </location>
</feature>
<organism evidence="1 2">
    <name type="scientific">Dentiscutata erythropus</name>
    <dbReference type="NCBI Taxonomy" id="1348616"/>
    <lineage>
        <taxon>Eukaryota</taxon>
        <taxon>Fungi</taxon>
        <taxon>Fungi incertae sedis</taxon>
        <taxon>Mucoromycota</taxon>
        <taxon>Glomeromycotina</taxon>
        <taxon>Glomeromycetes</taxon>
        <taxon>Diversisporales</taxon>
        <taxon>Gigasporaceae</taxon>
        <taxon>Dentiscutata</taxon>
    </lineage>
</organism>
<keyword evidence="2" id="KW-1185">Reference proteome</keyword>
<evidence type="ECO:0000313" key="1">
    <source>
        <dbReference type="EMBL" id="CAG8798507.1"/>
    </source>
</evidence>
<dbReference type="Proteomes" id="UP000789405">
    <property type="component" value="Unassembled WGS sequence"/>
</dbReference>
<evidence type="ECO:0000313" key="2">
    <source>
        <dbReference type="Proteomes" id="UP000789405"/>
    </source>
</evidence>
<accession>A0A9N9JUV4</accession>
<sequence length="43" mass="5013">IQETLEGFSDFRDSISNHMNVFNHSVNMFICDVNKVEQIVRTP</sequence>
<proteinExistence type="predicted"/>
<dbReference type="AlphaFoldDB" id="A0A9N9JUV4"/>
<dbReference type="EMBL" id="CAJVPY010033075">
    <property type="protein sequence ID" value="CAG8798507.1"/>
    <property type="molecule type" value="Genomic_DNA"/>
</dbReference>